<dbReference type="GO" id="GO:0016020">
    <property type="term" value="C:membrane"/>
    <property type="evidence" value="ECO:0007669"/>
    <property type="project" value="UniProtKB-SubCell"/>
</dbReference>
<dbReference type="InterPro" id="IPR029045">
    <property type="entry name" value="ClpP/crotonase-like_dom_sf"/>
</dbReference>
<proteinExistence type="inferred from homology"/>
<dbReference type="EMBL" id="UINC01026030">
    <property type="protein sequence ID" value="SVB02745.1"/>
    <property type="molecule type" value="Genomic_DNA"/>
</dbReference>
<keyword evidence="6" id="KW-0472">Membrane</keyword>
<keyword evidence="3" id="KW-0645">Protease</keyword>
<dbReference type="AlphaFoldDB" id="A0A382AMG0"/>
<gene>
    <name evidence="8" type="ORF">METZ01_LOCUS155599</name>
</gene>
<evidence type="ECO:0000256" key="6">
    <source>
        <dbReference type="ARBA" id="ARBA00023136"/>
    </source>
</evidence>
<dbReference type="InterPro" id="IPR004634">
    <property type="entry name" value="Pept_S49_pIV"/>
</dbReference>
<reference evidence="8" key="1">
    <citation type="submission" date="2018-05" db="EMBL/GenBank/DDBJ databases">
        <authorList>
            <person name="Lanie J.A."/>
            <person name="Ng W.-L."/>
            <person name="Kazmierczak K.M."/>
            <person name="Andrzejewski T.M."/>
            <person name="Davidsen T.M."/>
            <person name="Wayne K.J."/>
            <person name="Tettelin H."/>
            <person name="Glass J.I."/>
            <person name="Rusch D."/>
            <person name="Podicherti R."/>
            <person name="Tsui H.-C.T."/>
            <person name="Winkler M.E."/>
        </authorList>
    </citation>
    <scope>NUCLEOTIDE SEQUENCE</scope>
</reference>
<organism evidence="8">
    <name type="scientific">marine metagenome</name>
    <dbReference type="NCBI Taxonomy" id="408172"/>
    <lineage>
        <taxon>unclassified sequences</taxon>
        <taxon>metagenomes</taxon>
        <taxon>ecological metagenomes</taxon>
    </lineage>
</organism>
<dbReference type="PANTHER" id="PTHR33209:SF1">
    <property type="entry name" value="PEPTIDASE S49 DOMAIN-CONTAINING PROTEIN"/>
    <property type="match status" value="1"/>
</dbReference>
<feature type="non-terminal residue" evidence="8">
    <location>
        <position position="1"/>
    </location>
</feature>
<dbReference type="GO" id="GO:0006465">
    <property type="term" value="P:signal peptide processing"/>
    <property type="evidence" value="ECO:0007669"/>
    <property type="project" value="InterPro"/>
</dbReference>
<protein>
    <recommendedName>
        <fullName evidence="7">Peptidase S49 domain-containing protein</fullName>
    </recommendedName>
</protein>
<dbReference type="SUPFAM" id="SSF52096">
    <property type="entry name" value="ClpP/crotonase"/>
    <property type="match status" value="2"/>
</dbReference>
<dbReference type="InterPro" id="IPR047272">
    <property type="entry name" value="S49_SppA_C"/>
</dbReference>
<dbReference type="CDD" id="cd07018">
    <property type="entry name" value="S49_SppA_67K_type"/>
    <property type="match status" value="1"/>
</dbReference>
<dbReference type="InterPro" id="IPR004635">
    <property type="entry name" value="Pept_S49_SppA"/>
</dbReference>
<comment type="subcellular location">
    <subcellularLocation>
        <location evidence="1">Membrane</location>
    </subcellularLocation>
</comment>
<dbReference type="CDD" id="cd07023">
    <property type="entry name" value="S49_Sppa_N_C"/>
    <property type="match status" value="1"/>
</dbReference>
<evidence type="ECO:0000256" key="3">
    <source>
        <dbReference type="ARBA" id="ARBA00022670"/>
    </source>
</evidence>
<dbReference type="Gene3D" id="3.90.226.10">
    <property type="entry name" value="2-enoyl-CoA Hydratase, Chain A, domain 1"/>
    <property type="match status" value="3"/>
</dbReference>
<name>A0A382AMG0_9ZZZZ</name>
<dbReference type="GO" id="GO:0008236">
    <property type="term" value="F:serine-type peptidase activity"/>
    <property type="evidence" value="ECO:0007669"/>
    <property type="project" value="UniProtKB-KW"/>
</dbReference>
<keyword evidence="5" id="KW-0720">Serine protease</keyword>
<evidence type="ECO:0000259" key="7">
    <source>
        <dbReference type="Pfam" id="PF01343"/>
    </source>
</evidence>
<dbReference type="PANTHER" id="PTHR33209">
    <property type="entry name" value="PROTEASE 4"/>
    <property type="match status" value="1"/>
</dbReference>
<dbReference type="Pfam" id="PF01343">
    <property type="entry name" value="Peptidase_S49"/>
    <property type="match status" value="2"/>
</dbReference>
<keyword evidence="4" id="KW-0378">Hydrolase</keyword>
<accession>A0A382AMG0</accession>
<evidence type="ECO:0000256" key="2">
    <source>
        <dbReference type="ARBA" id="ARBA00008683"/>
    </source>
</evidence>
<feature type="domain" description="Peptidase S49" evidence="7">
    <location>
        <begin position="334"/>
        <end position="484"/>
    </location>
</feature>
<sequence length="556" mass="61414">SISGALPEVKPAFAFGTVQTMTLNNILKNIDKIEGNKQIIGVIVRIGGINTGWGKLQEIRNRLINLRQNGKTVISYLESANNAEYLLATATEQIILAPAGTVGLTGLRAEVMFYKGILDKFEIKADMFAIGDYKSAIEPYTRENMSEAQRQTMTSILDNLHQQQVDMIASGREHINAERAIELIDQGPFTASEAYEVGLIDSLSYYDQLIPSLESSHDSEIEFIINYGKKAVTQPDLGTFTGLMKFISMFTKPTTQSKKNTTPKIALIYAIGPIMPNHPQIPFGIGEGITPHRIIEALHTAREDKSVRAIVIRVDSPGGSALASDLIWREVKQTRERKPIIVSMSDVAASGGYYISAAATEIVAQPGTITGSIGVLGGKLNLRGIYNKVGLTKDIITRGKNADIYSDYSNFSQSEREKMEKMLHTVYDDFVNKVAEGRKKTYDEIHQIAQGRVWTGQQAKELGLIDWLGGLDTALAIAKEQVSISHDEPIEIITLPKPKPLLEILMEDFEANLQIPLNRHISVPYSLAKSIPNFRLIQLLAHEPIATIIPFGIEIR</sequence>
<comment type="similarity">
    <text evidence="2">Belongs to the peptidase S49 family.</text>
</comment>
<feature type="domain" description="Peptidase S49" evidence="7">
    <location>
        <begin position="66"/>
        <end position="215"/>
    </location>
</feature>
<dbReference type="InterPro" id="IPR047217">
    <property type="entry name" value="S49_SppA_67K_type_N"/>
</dbReference>
<dbReference type="InterPro" id="IPR002142">
    <property type="entry name" value="Peptidase_S49"/>
</dbReference>
<evidence type="ECO:0000256" key="5">
    <source>
        <dbReference type="ARBA" id="ARBA00022825"/>
    </source>
</evidence>
<evidence type="ECO:0000256" key="4">
    <source>
        <dbReference type="ARBA" id="ARBA00022801"/>
    </source>
</evidence>
<dbReference type="NCBIfam" id="TIGR00705">
    <property type="entry name" value="SppA_67K"/>
    <property type="match status" value="1"/>
</dbReference>
<dbReference type="PIRSF" id="PIRSF001217">
    <property type="entry name" value="Protease_4_SppA"/>
    <property type="match status" value="1"/>
</dbReference>
<evidence type="ECO:0000256" key="1">
    <source>
        <dbReference type="ARBA" id="ARBA00004370"/>
    </source>
</evidence>
<evidence type="ECO:0000313" key="8">
    <source>
        <dbReference type="EMBL" id="SVB02745.1"/>
    </source>
</evidence>
<dbReference type="NCBIfam" id="TIGR00706">
    <property type="entry name" value="SppA_dom"/>
    <property type="match status" value="1"/>
</dbReference>